<evidence type="ECO:0000313" key="6">
    <source>
        <dbReference type="EMBL" id="GAJ20130.1"/>
    </source>
</evidence>
<dbReference type="PANTHER" id="PTHR30097:SF4">
    <property type="entry name" value="SLR6042 PROTEIN"/>
    <property type="match status" value="1"/>
</dbReference>
<evidence type="ECO:0000259" key="3">
    <source>
        <dbReference type="Pfam" id="PF25954"/>
    </source>
</evidence>
<reference evidence="6" key="1">
    <citation type="journal article" date="2014" name="Front. Microbiol.">
        <title>High frequency of phylogenetically diverse reductive dehalogenase-homologous genes in deep subseafloor sedimentary metagenomes.</title>
        <authorList>
            <person name="Kawai M."/>
            <person name="Futagami T."/>
            <person name="Toyoda A."/>
            <person name="Takaki Y."/>
            <person name="Nishi S."/>
            <person name="Hori S."/>
            <person name="Arai W."/>
            <person name="Tsubouchi T."/>
            <person name="Morono Y."/>
            <person name="Uchiyama I."/>
            <person name="Ito T."/>
            <person name="Fujiyama A."/>
            <person name="Inagaki F."/>
            <person name="Takami H."/>
        </authorList>
    </citation>
    <scope>NUCLEOTIDE SEQUENCE</scope>
    <source>
        <strain evidence="6">Expedition CK06-06</strain>
    </source>
</reference>
<dbReference type="InterPro" id="IPR051909">
    <property type="entry name" value="MFP_Cation_Efflux"/>
</dbReference>
<organism evidence="6">
    <name type="scientific">marine sediment metagenome</name>
    <dbReference type="NCBI Taxonomy" id="412755"/>
    <lineage>
        <taxon>unclassified sequences</taxon>
        <taxon>metagenomes</taxon>
        <taxon>ecological metagenomes</taxon>
    </lineage>
</organism>
<accession>X1W0F8</accession>
<dbReference type="AlphaFoldDB" id="X1W0F8"/>
<feature type="domain" description="CzcB-like C-terminal circularly permuted SH3-like" evidence="5">
    <location>
        <begin position="143"/>
        <end position="203"/>
    </location>
</feature>
<evidence type="ECO:0000256" key="2">
    <source>
        <dbReference type="ARBA" id="ARBA00022448"/>
    </source>
</evidence>
<dbReference type="GO" id="GO:0016020">
    <property type="term" value="C:membrane"/>
    <property type="evidence" value="ECO:0007669"/>
    <property type="project" value="InterPro"/>
</dbReference>
<dbReference type="GO" id="GO:0022857">
    <property type="term" value="F:transmembrane transporter activity"/>
    <property type="evidence" value="ECO:0007669"/>
    <property type="project" value="InterPro"/>
</dbReference>
<comment type="similarity">
    <text evidence="1">Belongs to the membrane fusion protein (MFP) (TC 8.A.1) family.</text>
</comment>
<dbReference type="SUPFAM" id="SSF111369">
    <property type="entry name" value="HlyD-like secretion proteins"/>
    <property type="match status" value="1"/>
</dbReference>
<feature type="domain" description="CzcB-like barrel-sandwich hybrid" evidence="4">
    <location>
        <begin position="15"/>
        <end position="58"/>
    </location>
</feature>
<dbReference type="InterPro" id="IPR058792">
    <property type="entry name" value="Beta-barrel_RND_2"/>
</dbReference>
<evidence type="ECO:0000259" key="5">
    <source>
        <dbReference type="Pfam" id="PF25975"/>
    </source>
</evidence>
<sequence length="219" mass="23546">CAKPSFQDGKPAMAKSSDENEKLAWYPLRAPFDATVIDKHITLGEKLSGDSYAFTVADMSSVWINLNIHQKDLALVKPGQHVRIAAGPPVPKLEGTISYLSPVVGQSSRTTLARVVLDNTSGLLRPGTFVTADVLVDKVPAKVAVAKDTLQHLDNKTTIFVRTDHGFEPRTVTLGRSNDAFVEITSGLEPGEKIVTKNSFRLKAELENVAGGGHAGHAH</sequence>
<dbReference type="InterPro" id="IPR058647">
    <property type="entry name" value="BSH_CzcB-like"/>
</dbReference>
<dbReference type="GO" id="GO:0060003">
    <property type="term" value="P:copper ion export"/>
    <property type="evidence" value="ECO:0007669"/>
    <property type="project" value="TreeGrafter"/>
</dbReference>
<dbReference type="EMBL" id="BARW01035406">
    <property type="protein sequence ID" value="GAJ20130.1"/>
    <property type="molecule type" value="Genomic_DNA"/>
</dbReference>
<gene>
    <name evidence="6" type="ORF">S12H4_55228</name>
</gene>
<dbReference type="Pfam" id="PF25954">
    <property type="entry name" value="Beta-barrel_RND_2"/>
    <property type="match status" value="1"/>
</dbReference>
<keyword evidence="2" id="KW-0813">Transport</keyword>
<evidence type="ECO:0000256" key="1">
    <source>
        <dbReference type="ARBA" id="ARBA00009477"/>
    </source>
</evidence>
<dbReference type="Pfam" id="PF25975">
    <property type="entry name" value="CzcB_C"/>
    <property type="match status" value="1"/>
</dbReference>
<dbReference type="FunFam" id="2.40.30.170:FF:000010">
    <property type="entry name" value="Efflux RND transporter periplasmic adaptor subunit"/>
    <property type="match status" value="1"/>
</dbReference>
<comment type="caution">
    <text evidence="6">The sequence shown here is derived from an EMBL/GenBank/DDBJ whole genome shotgun (WGS) entry which is preliminary data.</text>
</comment>
<dbReference type="GO" id="GO:0046914">
    <property type="term" value="F:transition metal ion binding"/>
    <property type="evidence" value="ECO:0007669"/>
    <property type="project" value="TreeGrafter"/>
</dbReference>
<dbReference type="Gene3D" id="2.40.30.170">
    <property type="match status" value="1"/>
</dbReference>
<dbReference type="PANTHER" id="PTHR30097">
    <property type="entry name" value="CATION EFFLUX SYSTEM PROTEIN CUSB"/>
    <property type="match status" value="1"/>
</dbReference>
<dbReference type="NCBIfam" id="TIGR01730">
    <property type="entry name" value="RND_mfp"/>
    <property type="match status" value="1"/>
</dbReference>
<feature type="non-terminal residue" evidence="6">
    <location>
        <position position="1"/>
    </location>
</feature>
<dbReference type="Gene3D" id="2.40.420.20">
    <property type="match status" value="1"/>
</dbReference>
<dbReference type="GO" id="GO:0015679">
    <property type="term" value="P:plasma membrane copper ion transport"/>
    <property type="evidence" value="ECO:0007669"/>
    <property type="project" value="TreeGrafter"/>
</dbReference>
<dbReference type="Pfam" id="PF25973">
    <property type="entry name" value="BSH_CzcB"/>
    <property type="match status" value="1"/>
</dbReference>
<protein>
    <submittedName>
        <fullName evidence="6">Uncharacterized protein</fullName>
    </submittedName>
</protein>
<dbReference type="InterPro" id="IPR058649">
    <property type="entry name" value="CzcB_C"/>
</dbReference>
<evidence type="ECO:0000259" key="4">
    <source>
        <dbReference type="Pfam" id="PF25973"/>
    </source>
</evidence>
<name>X1W0F8_9ZZZZ</name>
<dbReference type="InterPro" id="IPR006143">
    <property type="entry name" value="RND_pump_MFP"/>
</dbReference>
<dbReference type="GO" id="GO:0030288">
    <property type="term" value="C:outer membrane-bounded periplasmic space"/>
    <property type="evidence" value="ECO:0007669"/>
    <property type="project" value="TreeGrafter"/>
</dbReference>
<feature type="domain" description="CusB-like beta-barrel" evidence="3">
    <location>
        <begin position="61"/>
        <end position="133"/>
    </location>
</feature>
<proteinExistence type="inferred from homology"/>